<dbReference type="OrthoDB" id="6199326at2"/>
<dbReference type="EMBL" id="CP020465">
    <property type="protein sequence ID" value="ASP48741.1"/>
    <property type="molecule type" value="Genomic_DNA"/>
</dbReference>
<name>A0A222GAC2_9GAMM</name>
<dbReference type="InterPro" id="IPR022253">
    <property type="entry name" value="Ribosome_recyc_fac_bac"/>
</dbReference>
<dbReference type="AlphaFoldDB" id="A0A222GAC2"/>
<keyword evidence="2" id="KW-1185">Reference proteome</keyword>
<sequence length="129" mass="14958">MKTPRNQIPYITLPSFLRRVLKAYALKTLIRDQGCELNRIGRSRNWQLKATFEQLEQTIDLIEQSEEASWQWLAAHLSKQRKNLGFDMLLTIAEKKPGITISELMQRTDCTIAEARRVIDILEFGDNAP</sequence>
<evidence type="ECO:0000313" key="1">
    <source>
        <dbReference type="EMBL" id="ASP48741.1"/>
    </source>
</evidence>
<organism evidence="1 2">
    <name type="scientific">Cognaticolwellia beringensis</name>
    <dbReference type="NCBI Taxonomy" id="1967665"/>
    <lineage>
        <taxon>Bacteria</taxon>
        <taxon>Pseudomonadati</taxon>
        <taxon>Pseudomonadota</taxon>
        <taxon>Gammaproteobacteria</taxon>
        <taxon>Alteromonadales</taxon>
        <taxon>Colwelliaceae</taxon>
        <taxon>Cognaticolwellia</taxon>
    </lineage>
</organism>
<evidence type="ECO:0008006" key="3">
    <source>
        <dbReference type="Google" id="ProtNLM"/>
    </source>
</evidence>
<proteinExistence type="predicted"/>
<reference evidence="1 2" key="1">
    <citation type="submission" date="2017-08" db="EMBL/GenBank/DDBJ databases">
        <title>Complete genome of Colwellia sp. NB097-1, a psychrophile bacterium ioslated from Bering Sea.</title>
        <authorList>
            <person name="Chen X."/>
        </authorList>
    </citation>
    <scope>NUCLEOTIDE SEQUENCE [LARGE SCALE GENOMIC DNA]</scope>
    <source>
        <strain evidence="1 2">NB097-1</strain>
    </source>
</reference>
<dbReference type="RefSeq" id="WP_081152318.1">
    <property type="nucleotide sequence ID" value="NZ_CP020465.1"/>
</dbReference>
<dbReference type="Pfam" id="PF12614">
    <property type="entry name" value="RRF_GI"/>
    <property type="match status" value="1"/>
</dbReference>
<dbReference type="Proteomes" id="UP000202259">
    <property type="component" value="Chromosome"/>
</dbReference>
<accession>A0A222GAC2</accession>
<evidence type="ECO:0000313" key="2">
    <source>
        <dbReference type="Proteomes" id="UP000202259"/>
    </source>
</evidence>
<gene>
    <name evidence="1" type="ORF">B5D82_13785</name>
</gene>
<protein>
    <recommendedName>
        <fullName evidence="3">Ribosome recycling factor</fullName>
    </recommendedName>
</protein>
<dbReference type="KEGG" id="cber:B5D82_13785"/>